<dbReference type="Proteomes" id="UP000186922">
    <property type="component" value="Unassembled WGS sequence"/>
</dbReference>
<accession>A0A1D1UUJ5</accession>
<dbReference type="Pfam" id="PF04658">
    <property type="entry name" value="TAFII55_N"/>
    <property type="match status" value="1"/>
</dbReference>
<dbReference type="AlphaFoldDB" id="A0A1D1UUJ5"/>
<name>A0A1D1UUJ5_RAMVA</name>
<dbReference type="CDD" id="cd08047">
    <property type="entry name" value="TAF7"/>
    <property type="match status" value="1"/>
</dbReference>
<organism evidence="9 10">
    <name type="scientific">Ramazzottius varieornatus</name>
    <name type="common">Water bear</name>
    <name type="synonym">Tardigrade</name>
    <dbReference type="NCBI Taxonomy" id="947166"/>
    <lineage>
        <taxon>Eukaryota</taxon>
        <taxon>Metazoa</taxon>
        <taxon>Ecdysozoa</taxon>
        <taxon>Tardigrada</taxon>
        <taxon>Eutardigrada</taxon>
        <taxon>Parachela</taxon>
        <taxon>Hypsibioidea</taxon>
        <taxon>Ramazzottiidae</taxon>
        <taxon>Ramazzottius</taxon>
    </lineage>
</organism>
<keyword evidence="4" id="KW-0804">Transcription</keyword>
<dbReference type="SMART" id="SM01370">
    <property type="entry name" value="TAFII55_N"/>
    <property type="match status" value="1"/>
</dbReference>
<protein>
    <recommendedName>
        <fullName evidence="8">TAFII55 protein conserved region domain-containing protein</fullName>
    </recommendedName>
</protein>
<dbReference type="OrthoDB" id="153872at2759"/>
<keyword evidence="5" id="KW-0539">Nucleus</keyword>
<comment type="subcellular location">
    <subcellularLocation>
        <location evidence="1">Nucleus</location>
    </subcellularLocation>
</comment>
<dbReference type="InterPro" id="IPR037817">
    <property type="entry name" value="TAF7"/>
</dbReference>
<feature type="region of interest" description="Disordered" evidence="7">
    <location>
        <begin position="1"/>
        <end position="23"/>
    </location>
</feature>
<evidence type="ECO:0000313" key="10">
    <source>
        <dbReference type="Proteomes" id="UP000186922"/>
    </source>
</evidence>
<keyword evidence="10" id="KW-1185">Reference proteome</keyword>
<proteinExistence type="inferred from homology"/>
<evidence type="ECO:0000256" key="3">
    <source>
        <dbReference type="ARBA" id="ARBA00023015"/>
    </source>
</evidence>
<reference evidence="9 10" key="1">
    <citation type="journal article" date="2016" name="Nat. Commun.">
        <title>Extremotolerant tardigrade genome and improved radiotolerance of human cultured cells by tardigrade-unique protein.</title>
        <authorList>
            <person name="Hashimoto T."/>
            <person name="Horikawa D.D."/>
            <person name="Saito Y."/>
            <person name="Kuwahara H."/>
            <person name="Kozuka-Hata H."/>
            <person name="Shin-I T."/>
            <person name="Minakuchi Y."/>
            <person name="Ohishi K."/>
            <person name="Motoyama A."/>
            <person name="Aizu T."/>
            <person name="Enomoto A."/>
            <person name="Kondo K."/>
            <person name="Tanaka S."/>
            <person name="Hara Y."/>
            <person name="Koshikawa S."/>
            <person name="Sagara H."/>
            <person name="Miura T."/>
            <person name="Yokobori S."/>
            <person name="Miyagawa K."/>
            <person name="Suzuki Y."/>
            <person name="Kubo T."/>
            <person name="Oyama M."/>
            <person name="Kohara Y."/>
            <person name="Fujiyama A."/>
            <person name="Arakawa K."/>
            <person name="Katayama T."/>
            <person name="Toyoda A."/>
            <person name="Kunieda T."/>
        </authorList>
    </citation>
    <scope>NUCLEOTIDE SEQUENCE [LARGE SCALE GENOMIC DNA]</scope>
    <source>
        <strain evidence="9 10">YOKOZUNA-1</strain>
    </source>
</reference>
<gene>
    <name evidence="9" type="primary">RvY_05300-1</name>
    <name evidence="9" type="synonym">RvY_05300.1</name>
    <name evidence="9" type="ORF">RvY_05300</name>
</gene>
<comment type="caution">
    <text evidence="9">The sequence shown here is derived from an EMBL/GenBank/DDBJ whole genome shotgun (WGS) entry which is preliminary data.</text>
</comment>
<evidence type="ECO:0000259" key="8">
    <source>
        <dbReference type="SMART" id="SM01370"/>
    </source>
</evidence>
<evidence type="ECO:0000256" key="4">
    <source>
        <dbReference type="ARBA" id="ARBA00023163"/>
    </source>
</evidence>
<dbReference type="EMBL" id="BDGG01000002">
    <property type="protein sequence ID" value="GAU93346.1"/>
    <property type="molecule type" value="Genomic_DNA"/>
</dbReference>
<feature type="coiled-coil region" evidence="6">
    <location>
        <begin position="156"/>
        <end position="183"/>
    </location>
</feature>
<dbReference type="PANTHER" id="PTHR12228:SF0">
    <property type="entry name" value="TATA-BOX BINDING PROTEIN ASSOCIATED FACTOR 7"/>
    <property type="match status" value="1"/>
</dbReference>
<evidence type="ECO:0000256" key="1">
    <source>
        <dbReference type="ARBA" id="ARBA00004123"/>
    </source>
</evidence>
<dbReference type="GO" id="GO:0051123">
    <property type="term" value="P:RNA polymerase II preinitiation complex assembly"/>
    <property type="evidence" value="ECO:0007669"/>
    <property type="project" value="TreeGrafter"/>
</dbReference>
<comment type="similarity">
    <text evidence="2">Belongs to the TAF7 family.</text>
</comment>
<dbReference type="GO" id="GO:0005669">
    <property type="term" value="C:transcription factor TFIID complex"/>
    <property type="evidence" value="ECO:0007669"/>
    <property type="project" value="InterPro"/>
</dbReference>
<dbReference type="STRING" id="947166.A0A1D1UUJ5"/>
<keyword evidence="3" id="KW-0805">Transcription regulation</keyword>
<evidence type="ECO:0000256" key="6">
    <source>
        <dbReference type="SAM" id="Coils"/>
    </source>
</evidence>
<feature type="domain" description="TAFII55 protein conserved region" evidence="8">
    <location>
        <begin position="27"/>
        <end position="189"/>
    </location>
</feature>
<dbReference type="GO" id="GO:0016251">
    <property type="term" value="F:RNA polymerase II general transcription initiation factor activity"/>
    <property type="evidence" value="ECO:0007669"/>
    <property type="project" value="TreeGrafter"/>
</dbReference>
<dbReference type="PANTHER" id="PTHR12228">
    <property type="entry name" value="TRANSCRIPTION INITIATION FACTOR TFIID 55 KD SUBUNIT-RELATED"/>
    <property type="match status" value="1"/>
</dbReference>
<sequence>MSMVKADATPATSSGAPAARPAKPYEPEGQFILRLPEPVALLVKMALDNTTKNVLKDRLKIDMQAESRNAKVYVDSMEFSAKLVDLPCVVESLKTIDKKTFYKTGDVCQMLVVSGDEVVDKEPVDPKNQVRSDEINKDKRYQWPHGLTPPLKNVRKTRFRKTLKRKDAELQEIENELKRLLRADSEAVPGGVKYEIVYEDAAKDLNHSMSEAGDMESMMSGGDMSRNAFPKGLAEHDIFGEVLSSSEDEAEHVPDMTEENNLALDFME</sequence>
<evidence type="ECO:0000313" key="9">
    <source>
        <dbReference type="EMBL" id="GAU93346.1"/>
    </source>
</evidence>
<dbReference type="InterPro" id="IPR006751">
    <property type="entry name" value="TAFII55_prot_cons_reg"/>
</dbReference>
<keyword evidence="6" id="KW-0175">Coiled coil</keyword>
<evidence type="ECO:0000256" key="5">
    <source>
        <dbReference type="ARBA" id="ARBA00023242"/>
    </source>
</evidence>
<evidence type="ECO:0000256" key="2">
    <source>
        <dbReference type="ARBA" id="ARBA00009368"/>
    </source>
</evidence>
<feature type="compositionally biased region" description="Low complexity" evidence="7">
    <location>
        <begin position="1"/>
        <end position="22"/>
    </location>
</feature>
<evidence type="ECO:0000256" key="7">
    <source>
        <dbReference type="SAM" id="MobiDB-lite"/>
    </source>
</evidence>